<feature type="domain" description="2EXR" evidence="1">
    <location>
        <begin position="18"/>
        <end position="122"/>
    </location>
</feature>
<sequence>MGADLVIRGATTAAPQTFTCFPNLPSELRLIIWGFAAAQSPGIGYAEDFPLPLHEWHQWSRQRQFYELKRDWQLTWLQFPHQLRVHHRRPSPSLLGACVESRDIARSHRPEPRQFDPDIDTLYIERPINIFKCMLNETMETGDRVLGHFRSPLGPYAKNLSQVGRHVRKARPRLPPRPGHEIVPRIRHIAVPFDYEGVIEGVHPSEYGVIEYVELLKRLPNLETINMVYPPLWHSYDFMSFYENSVVELIIAGIRPMTAKERSKERLMWFDNKCRGLRICGDVNDHLCWIKKELIALCEKRTLSGQDFLAACLPRTRELKFGALVLASGWHGSTIEPPVEALSQLGLPPGSG</sequence>
<dbReference type="PANTHER" id="PTHR35910:SF6">
    <property type="entry name" value="2EXR DOMAIN-CONTAINING PROTEIN"/>
    <property type="match status" value="1"/>
</dbReference>
<evidence type="ECO:0000313" key="3">
    <source>
        <dbReference type="Proteomes" id="UP001275084"/>
    </source>
</evidence>
<dbReference type="Proteomes" id="UP001275084">
    <property type="component" value="Unassembled WGS sequence"/>
</dbReference>
<dbReference type="Pfam" id="PF20150">
    <property type="entry name" value="2EXR"/>
    <property type="match status" value="1"/>
</dbReference>
<accession>A0AAJ0HC37</accession>
<dbReference type="InterPro" id="IPR045518">
    <property type="entry name" value="2EXR"/>
</dbReference>
<dbReference type="PANTHER" id="PTHR35910">
    <property type="entry name" value="2EXR DOMAIN-CONTAINING PROTEIN"/>
    <property type="match status" value="1"/>
</dbReference>
<dbReference type="EMBL" id="JAUIQD010000006">
    <property type="protein sequence ID" value="KAK3346869.1"/>
    <property type="molecule type" value="Genomic_DNA"/>
</dbReference>
<evidence type="ECO:0000259" key="1">
    <source>
        <dbReference type="Pfam" id="PF20150"/>
    </source>
</evidence>
<evidence type="ECO:0000313" key="2">
    <source>
        <dbReference type="EMBL" id="KAK3346869.1"/>
    </source>
</evidence>
<comment type="caution">
    <text evidence="2">The sequence shown here is derived from an EMBL/GenBank/DDBJ whole genome shotgun (WGS) entry which is preliminary data.</text>
</comment>
<protein>
    <recommendedName>
        <fullName evidence="1">2EXR domain-containing protein</fullName>
    </recommendedName>
</protein>
<keyword evidence="3" id="KW-1185">Reference proteome</keyword>
<organism evidence="2 3">
    <name type="scientific">Lasiosphaeria hispida</name>
    <dbReference type="NCBI Taxonomy" id="260671"/>
    <lineage>
        <taxon>Eukaryota</taxon>
        <taxon>Fungi</taxon>
        <taxon>Dikarya</taxon>
        <taxon>Ascomycota</taxon>
        <taxon>Pezizomycotina</taxon>
        <taxon>Sordariomycetes</taxon>
        <taxon>Sordariomycetidae</taxon>
        <taxon>Sordariales</taxon>
        <taxon>Lasiosphaeriaceae</taxon>
        <taxon>Lasiosphaeria</taxon>
    </lineage>
</organism>
<reference evidence="2" key="2">
    <citation type="submission" date="2023-06" db="EMBL/GenBank/DDBJ databases">
        <authorList>
            <consortium name="Lawrence Berkeley National Laboratory"/>
            <person name="Haridas S."/>
            <person name="Hensen N."/>
            <person name="Bonometti L."/>
            <person name="Westerberg I."/>
            <person name="Brannstrom I.O."/>
            <person name="Guillou S."/>
            <person name="Cros-Aarteil S."/>
            <person name="Calhoun S."/>
            <person name="Kuo A."/>
            <person name="Mondo S."/>
            <person name="Pangilinan J."/>
            <person name="Riley R."/>
            <person name="Labutti K."/>
            <person name="Andreopoulos B."/>
            <person name="Lipzen A."/>
            <person name="Chen C."/>
            <person name="Yanf M."/>
            <person name="Daum C."/>
            <person name="Ng V."/>
            <person name="Clum A."/>
            <person name="Steindorff A."/>
            <person name="Ohm R."/>
            <person name="Martin F."/>
            <person name="Silar P."/>
            <person name="Natvig D."/>
            <person name="Lalanne C."/>
            <person name="Gautier V."/>
            <person name="Ament-Velasquez S.L."/>
            <person name="Kruys A."/>
            <person name="Hutchinson M.I."/>
            <person name="Powell A.J."/>
            <person name="Barry K."/>
            <person name="Miller A.N."/>
            <person name="Grigoriev I.V."/>
            <person name="Debuchy R."/>
            <person name="Gladieux P."/>
            <person name="Thoren M.H."/>
            <person name="Johannesson H."/>
        </authorList>
    </citation>
    <scope>NUCLEOTIDE SEQUENCE</scope>
    <source>
        <strain evidence="2">CBS 955.72</strain>
    </source>
</reference>
<dbReference type="AlphaFoldDB" id="A0AAJ0HC37"/>
<name>A0AAJ0HC37_9PEZI</name>
<proteinExistence type="predicted"/>
<gene>
    <name evidence="2" type="ORF">B0T25DRAFT_289835</name>
</gene>
<reference evidence="2" key="1">
    <citation type="journal article" date="2023" name="Mol. Phylogenet. Evol.">
        <title>Genome-scale phylogeny and comparative genomics of the fungal order Sordariales.</title>
        <authorList>
            <person name="Hensen N."/>
            <person name="Bonometti L."/>
            <person name="Westerberg I."/>
            <person name="Brannstrom I.O."/>
            <person name="Guillou S."/>
            <person name="Cros-Aarteil S."/>
            <person name="Calhoun S."/>
            <person name="Haridas S."/>
            <person name="Kuo A."/>
            <person name="Mondo S."/>
            <person name="Pangilinan J."/>
            <person name="Riley R."/>
            <person name="LaButti K."/>
            <person name="Andreopoulos B."/>
            <person name="Lipzen A."/>
            <person name="Chen C."/>
            <person name="Yan M."/>
            <person name="Daum C."/>
            <person name="Ng V."/>
            <person name="Clum A."/>
            <person name="Steindorff A."/>
            <person name="Ohm R.A."/>
            <person name="Martin F."/>
            <person name="Silar P."/>
            <person name="Natvig D.O."/>
            <person name="Lalanne C."/>
            <person name="Gautier V."/>
            <person name="Ament-Velasquez S.L."/>
            <person name="Kruys A."/>
            <person name="Hutchinson M.I."/>
            <person name="Powell A.J."/>
            <person name="Barry K."/>
            <person name="Miller A.N."/>
            <person name="Grigoriev I.V."/>
            <person name="Debuchy R."/>
            <person name="Gladieux P."/>
            <person name="Hiltunen Thoren M."/>
            <person name="Johannesson H."/>
        </authorList>
    </citation>
    <scope>NUCLEOTIDE SEQUENCE</scope>
    <source>
        <strain evidence="2">CBS 955.72</strain>
    </source>
</reference>